<keyword evidence="9" id="KW-1185">Reference proteome</keyword>
<sequence length="363" mass="39822">MSVEVSPTQLGFQRPLTQLVKRILTVSNPNPQPIAFKVKTTAPKQYCVRPNSGRIEPGESVDVSGKSNAYIHTHLAIRETYARIHPSPSQVLLQPMKEDPEPGAKCRDKFLVQSILITPERESTAFPELWSMIEKEGKGSISEHKIRCIYLPANAEDPNNTSPPVNNGTNRDEDDDPRYNSVRSHPASGYPRAQGSPPDLPTNDHAENTVYDNAMDETFEGRPTRPSTTSPSLAVLKARNSTQSHVSSTQVNEVPNNRPASSILSNGGTKGQTSSITSSSSTDDVQKLKSQLAGALAEVERLKTLVASRDAGLRKRTPNSTANDSQRVIVQTCFPSSPWPQRARGSRPSSNCRHDLDRCFVFT</sequence>
<dbReference type="Proteomes" id="UP000238274">
    <property type="component" value="Unassembled WGS sequence"/>
</dbReference>
<dbReference type="InterPro" id="IPR000535">
    <property type="entry name" value="MSP_dom"/>
</dbReference>
<dbReference type="InterPro" id="IPR016763">
    <property type="entry name" value="VAP"/>
</dbReference>
<accession>A0A2S4UTQ7</accession>
<evidence type="ECO:0000256" key="6">
    <source>
        <dbReference type="SAM" id="MobiDB-lite"/>
    </source>
</evidence>
<feature type="region of interest" description="Disordered" evidence="6">
    <location>
        <begin position="237"/>
        <end position="284"/>
    </location>
</feature>
<dbReference type="InterPro" id="IPR008962">
    <property type="entry name" value="PapD-like_sf"/>
</dbReference>
<reference evidence="9" key="2">
    <citation type="journal article" date="2018" name="BMC Genomics">
        <title>Genomic insights into host adaptation between the wheat stripe rust pathogen (Puccinia striiformis f. sp. tritici) and the barley stripe rust pathogen (Puccinia striiformis f. sp. hordei).</title>
        <authorList>
            <person name="Xia C."/>
            <person name="Wang M."/>
            <person name="Yin C."/>
            <person name="Cornejo O.E."/>
            <person name="Hulbert S.H."/>
            <person name="Chen X."/>
        </authorList>
    </citation>
    <scope>NUCLEOTIDE SEQUENCE [LARGE SCALE GENOMIC DNA]</scope>
    <source>
        <strain evidence="9">93TX-2</strain>
    </source>
</reference>
<dbReference type="GO" id="GO:0005789">
    <property type="term" value="C:endoplasmic reticulum membrane"/>
    <property type="evidence" value="ECO:0007669"/>
    <property type="project" value="InterPro"/>
</dbReference>
<feature type="non-terminal residue" evidence="8">
    <location>
        <position position="363"/>
    </location>
</feature>
<organism evidence="8 9">
    <name type="scientific">Puccinia striiformis</name>
    <dbReference type="NCBI Taxonomy" id="27350"/>
    <lineage>
        <taxon>Eukaryota</taxon>
        <taxon>Fungi</taxon>
        <taxon>Dikarya</taxon>
        <taxon>Basidiomycota</taxon>
        <taxon>Pucciniomycotina</taxon>
        <taxon>Pucciniomycetes</taxon>
        <taxon>Pucciniales</taxon>
        <taxon>Pucciniaceae</taxon>
        <taxon>Puccinia</taxon>
    </lineage>
</organism>
<dbReference type="GO" id="GO:0005886">
    <property type="term" value="C:plasma membrane"/>
    <property type="evidence" value="ECO:0007669"/>
    <property type="project" value="TreeGrafter"/>
</dbReference>
<dbReference type="Pfam" id="PF00635">
    <property type="entry name" value="Motile_Sperm"/>
    <property type="match status" value="1"/>
</dbReference>
<comment type="caution">
    <text evidence="8">The sequence shown here is derived from an EMBL/GenBank/DDBJ whole genome shotgun (WGS) entry which is preliminary data.</text>
</comment>
<proteinExistence type="inferred from homology"/>
<evidence type="ECO:0000256" key="1">
    <source>
        <dbReference type="ARBA" id="ARBA00004211"/>
    </source>
</evidence>
<dbReference type="EMBL" id="PKSM01000248">
    <property type="protein sequence ID" value="POW00591.1"/>
    <property type="molecule type" value="Genomic_DNA"/>
</dbReference>
<evidence type="ECO:0000256" key="3">
    <source>
        <dbReference type="ARBA" id="ARBA00022692"/>
    </source>
</evidence>
<evidence type="ECO:0000259" key="7">
    <source>
        <dbReference type="PROSITE" id="PS50202"/>
    </source>
</evidence>
<feature type="domain" description="MSP" evidence="7">
    <location>
        <begin position="2"/>
        <end position="151"/>
    </location>
</feature>
<dbReference type="PROSITE" id="PS50202">
    <property type="entry name" value="MSP"/>
    <property type="match status" value="1"/>
</dbReference>
<dbReference type="SUPFAM" id="SSF49354">
    <property type="entry name" value="PapD-like"/>
    <property type="match status" value="1"/>
</dbReference>
<dbReference type="GO" id="GO:0090158">
    <property type="term" value="P:endoplasmic reticulum membrane organization"/>
    <property type="evidence" value="ECO:0007669"/>
    <property type="project" value="TreeGrafter"/>
</dbReference>
<dbReference type="AlphaFoldDB" id="A0A2S4UTQ7"/>
<feature type="compositionally biased region" description="Polar residues" evidence="6">
    <location>
        <begin position="239"/>
        <end position="267"/>
    </location>
</feature>
<keyword evidence="5" id="KW-0472">Membrane</keyword>
<dbReference type="PANTHER" id="PTHR10809">
    <property type="entry name" value="VESICLE-ASSOCIATED MEMBRANE PROTEIN-ASSOCIATED PROTEIN"/>
    <property type="match status" value="1"/>
</dbReference>
<evidence type="ECO:0000256" key="5">
    <source>
        <dbReference type="ARBA" id="ARBA00023136"/>
    </source>
</evidence>
<feature type="compositionally biased region" description="Low complexity" evidence="6">
    <location>
        <begin position="273"/>
        <end position="282"/>
    </location>
</feature>
<reference evidence="8 9" key="1">
    <citation type="submission" date="2017-12" db="EMBL/GenBank/DDBJ databases">
        <title>Gene loss provides genomic basis for host adaptation in cereal stripe rust fungi.</title>
        <authorList>
            <person name="Xia C."/>
        </authorList>
    </citation>
    <scope>NUCLEOTIDE SEQUENCE [LARGE SCALE GENOMIC DNA]</scope>
    <source>
        <strain evidence="8 9">93TX-2</strain>
    </source>
</reference>
<protein>
    <recommendedName>
        <fullName evidence="7">MSP domain-containing protein</fullName>
    </recommendedName>
</protein>
<keyword evidence="3" id="KW-0812">Transmembrane</keyword>
<comment type="subcellular location">
    <subcellularLocation>
        <location evidence="1">Membrane</location>
        <topology evidence="1">Single-pass type IV membrane protein</topology>
    </subcellularLocation>
</comment>
<dbReference type="GO" id="GO:0033149">
    <property type="term" value="F:FFAT motif binding"/>
    <property type="evidence" value="ECO:0007669"/>
    <property type="project" value="TreeGrafter"/>
</dbReference>
<evidence type="ECO:0000256" key="4">
    <source>
        <dbReference type="ARBA" id="ARBA00022989"/>
    </source>
</evidence>
<dbReference type="OrthoDB" id="264603at2759"/>
<evidence type="ECO:0000256" key="2">
    <source>
        <dbReference type="ARBA" id="ARBA00008932"/>
    </source>
</evidence>
<evidence type="ECO:0000313" key="9">
    <source>
        <dbReference type="Proteomes" id="UP000238274"/>
    </source>
</evidence>
<name>A0A2S4UTQ7_9BASI</name>
<dbReference type="VEuPathDB" id="FungiDB:PSHT_12961"/>
<dbReference type="InterPro" id="IPR013783">
    <property type="entry name" value="Ig-like_fold"/>
</dbReference>
<reference evidence="9" key="3">
    <citation type="journal article" date="2018" name="Mol. Plant Microbe Interact.">
        <title>Genome sequence resources for the wheat stripe rust pathogen (Puccinia striiformis f. sp. tritici) and the barley stripe rust pathogen (Puccinia striiformis f. sp. hordei).</title>
        <authorList>
            <person name="Xia C."/>
            <person name="Wang M."/>
            <person name="Yin C."/>
            <person name="Cornejo O.E."/>
            <person name="Hulbert S.H."/>
            <person name="Chen X."/>
        </authorList>
    </citation>
    <scope>NUCLEOTIDE SEQUENCE [LARGE SCALE GENOMIC DNA]</scope>
    <source>
        <strain evidence="9">93TX-2</strain>
    </source>
</reference>
<dbReference type="PANTHER" id="PTHR10809:SF6">
    <property type="entry name" value="AT11025P-RELATED"/>
    <property type="match status" value="1"/>
</dbReference>
<feature type="compositionally biased region" description="Polar residues" evidence="6">
    <location>
        <begin position="157"/>
        <end position="169"/>
    </location>
</feature>
<dbReference type="GO" id="GO:0061817">
    <property type="term" value="P:endoplasmic reticulum-plasma membrane tethering"/>
    <property type="evidence" value="ECO:0007669"/>
    <property type="project" value="TreeGrafter"/>
</dbReference>
<dbReference type="Gene3D" id="2.60.40.10">
    <property type="entry name" value="Immunoglobulins"/>
    <property type="match status" value="1"/>
</dbReference>
<gene>
    <name evidence="8" type="ORF">PSHT_12961</name>
</gene>
<comment type="similarity">
    <text evidence="2">Belongs to the VAMP-associated protein (VAP) (TC 9.B.17) family.</text>
</comment>
<keyword evidence="4" id="KW-1133">Transmembrane helix</keyword>
<evidence type="ECO:0000313" key="8">
    <source>
        <dbReference type="EMBL" id="POW00591.1"/>
    </source>
</evidence>
<feature type="region of interest" description="Disordered" evidence="6">
    <location>
        <begin position="154"/>
        <end position="207"/>
    </location>
</feature>